<dbReference type="STRING" id="184922.E2RTT9"/>
<organism evidence="6 7">
    <name type="scientific">Giardia intestinalis (strain ATCC 50803 / WB clone C6)</name>
    <name type="common">Giardia lamblia</name>
    <dbReference type="NCBI Taxonomy" id="184922"/>
    <lineage>
        <taxon>Eukaryota</taxon>
        <taxon>Metamonada</taxon>
        <taxon>Diplomonadida</taxon>
        <taxon>Hexamitidae</taxon>
        <taxon>Giardiinae</taxon>
        <taxon>Giardia</taxon>
    </lineage>
</organism>
<reference evidence="6 7" key="1">
    <citation type="journal article" date="2007" name="Science">
        <title>Genomic minimalism in the early diverging intestinal parasite Giardia lamblia.</title>
        <authorList>
            <person name="Morrison H.G."/>
            <person name="McArthur A.G."/>
            <person name="Gillin F.D."/>
            <person name="Aley S.B."/>
            <person name="Adam R.D."/>
            <person name="Olsen G.J."/>
            <person name="Best A.A."/>
            <person name="Cande W.Z."/>
            <person name="Chen F."/>
            <person name="Cipriano M.J."/>
            <person name="Davids B.J."/>
            <person name="Dawson S.C."/>
            <person name="Elmendorf H.G."/>
            <person name="Hehl A.B."/>
            <person name="Holder M.E."/>
            <person name="Huse S.M."/>
            <person name="Kim U.U."/>
            <person name="Lasek-Nesselquist E."/>
            <person name="Manning G."/>
            <person name="Nigam A."/>
            <person name="Nixon J.E."/>
            <person name="Palm D."/>
            <person name="Passamaneck N.E."/>
            <person name="Prabhu A."/>
            <person name="Reich C.I."/>
            <person name="Reiner D.S."/>
            <person name="Samuelson J."/>
            <person name="Svard S.G."/>
            <person name="Sogin M.L."/>
        </authorList>
    </citation>
    <scope>NUCLEOTIDE SEQUENCE [LARGE SCALE GENOMIC DNA]</scope>
    <source>
        <strain evidence="6 7">WB C6</strain>
    </source>
</reference>
<dbReference type="CDD" id="cd16100">
    <property type="entry name" value="ARID"/>
    <property type="match status" value="1"/>
</dbReference>
<keyword evidence="7" id="KW-1185">Reference proteome</keyword>
<dbReference type="SUPFAM" id="SSF46774">
    <property type="entry name" value="ARID-like"/>
    <property type="match status" value="1"/>
</dbReference>
<proteinExistence type="predicted"/>
<dbReference type="Gene3D" id="1.10.150.60">
    <property type="entry name" value="ARID DNA-binding domain"/>
    <property type="match status" value="1"/>
</dbReference>
<keyword evidence="4" id="KW-0539">Nucleus</keyword>
<evidence type="ECO:0000256" key="4">
    <source>
        <dbReference type="ARBA" id="ARBA00023242"/>
    </source>
</evidence>
<dbReference type="VEuPathDB" id="GiardiaDB:GL50803_17540"/>
<evidence type="ECO:0000313" key="7">
    <source>
        <dbReference type="Proteomes" id="UP000001548"/>
    </source>
</evidence>
<dbReference type="PROSITE" id="PS51011">
    <property type="entry name" value="ARID"/>
    <property type="match status" value="1"/>
</dbReference>
<dbReference type="GO" id="GO:0003677">
    <property type="term" value="F:DNA binding"/>
    <property type="evidence" value="ECO:0000318"/>
    <property type="project" value="GO_Central"/>
</dbReference>
<dbReference type="SMART" id="SM00501">
    <property type="entry name" value="BRIGHT"/>
    <property type="match status" value="1"/>
</dbReference>
<keyword evidence="3" id="KW-0804">Transcription</keyword>
<dbReference type="GeneID" id="5701765"/>
<dbReference type="PANTHER" id="PTHR15348">
    <property type="entry name" value="AT-RICH INTERACTIVE DOMAIN-CONTAINING PROTEIN ARID DOMAIN- CONTAINING PROTEIN DEAD RINGER PROTEIN B-CELL REGULATOR OF IGH TRANSCRIPTION BRIGHT"/>
    <property type="match status" value="1"/>
</dbReference>
<dbReference type="GO" id="GO:0006357">
    <property type="term" value="P:regulation of transcription by RNA polymerase II"/>
    <property type="evidence" value="ECO:0000318"/>
    <property type="project" value="GO_Central"/>
</dbReference>
<evidence type="ECO:0000256" key="5">
    <source>
        <dbReference type="SAM" id="MobiDB-lite"/>
    </source>
</evidence>
<evidence type="ECO:0000256" key="1">
    <source>
        <dbReference type="ARBA" id="ARBA00023015"/>
    </source>
</evidence>
<dbReference type="RefSeq" id="XP_001708848.1">
    <property type="nucleotide sequence ID" value="XM_001708796.1"/>
</dbReference>
<feature type="region of interest" description="Disordered" evidence="5">
    <location>
        <begin position="178"/>
        <end position="197"/>
    </location>
</feature>
<protein>
    <submittedName>
        <fullName evidence="6">ARID1 protein</fullName>
    </submittedName>
</protein>
<dbReference type="Pfam" id="PF01388">
    <property type="entry name" value="ARID"/>
    <property type="match status" value="1"/>
</dbReference>
<dbReference type="InterPro" id="IPR036431">
    <property type="entry name" value="ARID_dom_sf"/>
</dbReference>
<dbReference type="InterPro" id="IPR045147">
    <property type="entry name" value="ARI3A/B/C"/>
</dbReference>
<dbReference type="OMA" id="DWHDHIN"/>
<comment type="caution">
    <text evidence="6">The sequence shown here is derived from an EMBL/GenBank/DDBJ whole genome shotgun (WGS) entry which is preliminary data.</text>
</comment>
<dbReference type="AlphaFoldDB" id="E2RTT9"/>
<dbReference type="SMR" id="E2RTT9"/>
<name>E2RTT9_GIAIC</name>
<evidence type="ECO:0000256" key="3">
    <source>
        <dbReference type="ARBA" id="ARBA00023163"/>
    </source>
</evidence>
<dbReference type="HOGENOM" id="CLU_583238_0_0_1"/>
<feature type="compositionally biased region" description="Low complexity" evidence="5">
    <location>
        <begin position="178"/>
        <end position="192"/>
    </location>
</feature>
<dbReference type="Proteomes" id="UP000001548">
    <property type="component" value="Unassembled WGS sequence"/>
</dbReference>
<dbReference type="EMBL" id="AACB03000001">
    <property type="protein sequence ID" value="KAE8305418.1"/>
    <property type="molecule type" value="Genomic_DNA"/>
</dbReference>
<evidence type="ECO:0000313" key="6">
    <source>
        <dbReference type="EMBL" id="KAE8305418.1"/>
    </source>
</evidence>
<dbReference type="PANTHER" id="PTHR15348:SF0">
    <property type="entry name" value="PROTEIN DEAD RINGER"/>
    <property type="match status" value="1"/>
</dbReference>
<keyword evidence="2" id="KW-0238">DNA-binding</keyword>
<evidence type="ECO:0000256" key="2">
    <source>
        <dbReference type="ARBA" id="ARBA00023125"/>
    </source>
</evidence>
<dbReference type="SMART" id="SM01014">
    <property type="entry name" value="ARID"/>
    <property type="match status" value="1"/>
</dbReference>
<dbReference type="InterPro" id="IPR001606">
    <property type="entry name" value="ARID_dom"/>
</dbReference>
<accession>E2RTT9</accession>
<dbReference type="KEGG" id="gla:GL50803_0017540"/>
<gene>
    <name evidence="6" type="ORF">GL50803_0017540</name>
</gene>
<keyword evidence="1" id="KW-0805">Transcription regulation</keyword>
<dbReference type="GO" id="GO:0005634">
    <property type="term" value="C:nucleus"/>
    <property type="evidence" value="ECO:0000318"/>
    <property type="project" value="GO_Central"/>
</dbReference>
<sequence>MNYSQYTALNEDAVSELFKRRLEELQRSCRRSYRQPIVGHRQLDMYQLFRAVQARGGAKNVTQWKEIGKKLGLPASVTNAGYTLRTKYESYILPYEEILCNEFPQMEFADPGLSSTLRGVTSISAPISLTPQVNRVLENVHSPPSLAEQVHAVGDGVMFASDDALYRQPLPGFPVTVSTTTTTQPQNSSSTQFPASNNWLVKQSEIRPHDSSVANLNTSFDANEQSSSNNLSKLQFNPNQGLFNPSQSSYDFQRLQLATQSSGKQIQYHAALARPSMLRRLQIRNQNFTDENIVTFLNSLPPVELLVIGSLRNLTSMFDPSLLPMSLVSLQLDEIPSHLLETALQVVKSRNIQDLSITVYNPEAKSTLVDRSKWEGHEVAEGGSVSNTMITHRHEPFTTYNSAGSMHQEPSEYPRQHIELHATSPLRKTTSNESSLSIDQGPGAIVDYSDHSNIGHYSDWHDHINDFGY</sequence>